<dbReference type="PANTHER" id="PTHR31669:SF304">
    <property type="entry name" value="PROTEIN FAR1-RELATED SEQUENCE"/>
    <property type="match status" value="1"/>
</dbReference>
<organism evidence="2 3">
    <name type="scientific">Escallonia rubra</name>
    <dbReference type="NCBI Taxonomy" id="112253"/>
    <lineage>
        <taxon>Eukaryota</taxon>
        <taxon>Viridiplantae</taxon>
        <taxon>Streptophyta</taxon>
        <taxon>Embryophyta</taxon>
        <taxon>Tracheophyta</taxon>
        <taxon>Spermatophyta</taxon>
        <taxon>Magnoliopsida</taxon>
        <taxon>eudicotyledons</taxon>
        <taxon>Gunneridae</taxon>
        <taxon>Pentapetalae</taxon>
        <taxon>asterids</taxon>
        <taxon>campanulids</taxon>
        <taxon>Escalloniales</taxon>
        <taxon>Escalloniaceae</taxon>
        <taxon>Escallonia</taxon>
    </lineage>
</organism>
<dbReference type="GO" id="GO:0005634">
    <property type="term" value="C:nucleus"/>
    <property type="evidence" value="ECO:0007669"/>
    <property type="project" value="UniProtKB-SubCell"/>
</dbReference>
<keyword evidence="1" id="KW-0539">Nucleus</keyword>
<dbReference type="Proteomes" id="UP001187471">
    <property type="component" value="Unassembled WGS sequence"/>
</dbReference>
<evidence type="ECO:0000313" key="3">
    <source>
        <dbReference type="Proteomes" id="UP001187471"/>
    </source>
</evidence>
<accession>A0AA88U494</accession>
<evidence type="ECO:0000256" key="1">
    <source>
        <dbReference type="RuleBase" id="RU367018"/>
    </source>
</evidence>
<keyword evidence="1" id="KW-0862">Zinc</keyword>
<name>A0AA88U494_9ASTE</name>
<dbReference type="GO" id="GO:0006355">
    <property type="term" value="P:regulation of DNA-templated transcription"/>
    <property type="evidence" value="ECO:0007669"/>
    <property type="project" value="UniProtKB-UniRule"/>
</dbReference>
<dbReference type="AlphaFoldDB" id="A0AA88U494"/>
<comment type="caution">
    <text evidence="2">The sequence shown here is derived from an EMBL/GenBank/DDBJ whole genome shotgun (WGS) entry which is preliminary data.</text>
</comment>
<protein>
    <recommendedName>
        <fullName evidence="1">Protein FAR1-RELATED SEQUENCE</fullName>
    </recommendedName>
</protein>
<comment type="similarity">
    <text evidence="1">Belongs to the FHY3/FAR1 family.</text>
</comment>
<sequence>MYNLRTHWAKSFLNNTFLAGMTTSGRSESIHSFFDGYVNSNTMLNEFVVKYDKAVYNRRNAEEDEDFKTMTSKSILSSDHPIERKAGDCYTRSLFEICKKEWNASVSCSHITWSKEPNVTKYRVGLITVDKEKWRTVYYYSSEDVRASFKMVEQLRKWQLNISYSESYPWTYSSSSTKWDELKVCSLVIDATMNESLSLRPIPRISVDSPSIFTSISYPLISHYSRLSLRSNKGAEGCSLKVSLITDCKYLNSLRPVSSTFLRSPKTFRTSACALFMTRGDFSISDIAHSTVVDDVSLPALKIS</sequence>
<proteinExistence type="inferred from homology"/>
<keyword evidence="1" id="KW-0479">Metal-binding</keyword>
<reference evidence="2" key="1">
    <citation type="submission" date="2022-12" db="EMBL/GenBank/DDBJ databases">
        <title>Draft genome assemblies for two species of Escallonia (Escalloniales).</title>
        <authorList>
            <person name="Chanderbali A."/>
            <person name="Dervinis C."/>
            <person name="Anghel I."/>
            <person name="Soltis D."/>
            <person name="Soltis P."/>
            <person name="Zapata F."/>
        </authorList>
    </citation>
    <scope>NUCLEOTIDE SEQUENCE</scope>
    <source>
        <strain evidence="2">UCBG92.1500</strain>
        <tissue evidence="2">Leaf</tissue>
    </source>
</reference>
<comment type="subcellular location">
    <subcellularLocation>
        <location evidence="1">Nucleus</location>
    </subcellularLocation>
</comment>
<dbReference type="PANTHER" id="PTHR31669">
    <property type="entry name" value="PROTEIN FAR1-RELATED SEQUENCE 10-RELATED"/>
    <property type="match status" value="1"/>
</dbReference>
<dbReference type="InterPro" id="IPR031052">
    <property type="entry name" value="FHY3/FAR1"/>
</dbReference>
<comment type="function">
    <text evidence="1">Putative transcription activator involved in regulating light control of development.</text>
</comment>
<dbReference type="EMBL" id="JAVXUO010002949">
    <property type="protein sequence ID" value="KAK2968071.1"/>
    <property type="molecule type" value="Genomic_DNA"/>
</dbReference>
<keyword evidence="1" id="KW-0863">Zinc-finger</keyword>
<gene>
    <name evidence="2" type="ORF">RJ640_000486</name>
</gene>
<evidence type="ECO:0000313" key="2">
    <source>
        <dbReference type="EMBL" id="KAK2968071.1"/>
    </source>
</evidence>
<keyword evidence="3" id="KW-1185">Reference proteome</keyword>
<dbReference type="GO" id="GO:0008270">
    <property type="term" value="F:zinc ion binding"/>
    <property type="evidence" value="ECO:0007669"/>
    <property type="project" value="UniProtKB-UniRule"/>
</dbReference>